<evidence type="ECO:0000313" key="3">
    <source>
        <dbReference type="Proteomes" id="UP000001582"/>
    </source>
</evidence>
<evidence type="ECO:0008006" key="4">
    <source>
        <dbReference type="Google" id="ProtNLM"/>
    </source>
</evidence>
<proteinExistence type="predicted"/>
<feature type="chain" id="PRO_5020031732" description="Secreted protein" evidence="1">
    <location>
        <begin position="19"/>
        <end position="232"/>
    </location>
</feature>
<protein>
    <recommendedName>
        <fullName evidence="4">Secreted protein</fullName>
    </recommendedName>
</protein>
<keyword evidence="1" id="KW-0732">Signal</keyword>
<evidence type="ECO:0000313" key="2">
    <source>
        <dbReference type="EMBL" id="QCB64582.1"/>
    </source>
</evidence>
<gene>
    <name evidence="2" type="ordered locus">PSPA7_6408</name>
</gene>
<dbReference type="EMBL" id="CP000744">
    <property type="protein sequence ID" value="QCB64582.1"/>
    <property type="molecule type" value="Genomic_DNA"/>
</dbReference>
<dbReference type="AlphaFoldDB" id="A0A4D6FS57"/>
<dbReference type="Proteomes" id="UP000001582">
    <property type="component" value="Chromosome"/>
</dbReference>
<dbReference type="RefSeq" id="WP_138009453.1">
    <property type="nucleotide sequence ID" value="NC_009656.1"/>
</dbReference>
<evidence type="ECO:0000256" key="1">
    <source>
        <dbReference type="SAM" id="SignalP"/>
    </source>
</evidence>
<feature type="signal peptide" evidence="1">
    <location>
        <begin position="1"/>
        <end position="18"/>
    </location>
</feature>
<organism evidence="2 3">
    <name type="scientific">Pseudomonas paraeruginosa (strain DSM 24068 / PA7)</name>
    <name type="common">Pseudomonas aeruginosa (strain PA7)</name>
    <dbReference type="NCBI Taxonomy" id="381754"/>
    <lineage>
        <taxon>Bacteria</taxon>
        <taxon>Pseudomonadati</taxon>
        <taxon>Pseudomonadota</taxon>
        <taxon>Gammaproteobacteria</taxon>
        <taxon>Pseudomonadales</taxon>
        <taxon>Pseudomonadaceae</taxon>
        <taxon>Pseudomonas</taxon>
        <taxon>Pseudomonas paraeruginosa</taxon>
    </lineage>
</organism>
<dbReference type="KEGG" id="pap:PSPA7_6408"/>
<accession>A0A4D6FS57</accession>
<reference evidence="2 3" key="1">
    <citation type="submission" date="2007-06" db="EMBL/GenBank/DDBJ databases">
        <authorList>
            <person name="Dodson R.J."/>
            <person name="Harkins D."/>
            <person name="Paulsen I.T."/>
        </authorList>
    </citation>
    <scope>NUCLEOTIDE SEQUENCE [LARGE SCALE GENOMIC DNA]</scope>
    <source>
        <strain evidence="2 3">PA7</strain>
    </source>
</reference>
<name>A0A4D6FS57_PSEP7</name>
<sequence>MKISKHLLVMLISYSALAVADSEIKSGMYLRVGDGGVFNVFLDNHGEKIFRIRTLGSNGHSCSLGGRVDGSRIIVEGPSYADRCDIDVKNTAGKIELSRGRESLGCRDYCGPRAGFYGSYKLAYSLCAFSSYRKRLSMIEGALSSGDKDKGYLLSKELYEKCSQFMDSLSRMGLINKISALSLQRGDKKTCRKMQDDVGFFDSIKPEYLPQDERVTYEALRDEHAKLQSECS</sequence>
<reference evidence="2 3" key="2">
    <citation type="journal article" date="2010" name="PLoS ONE">
        <title>Complete genome sequence of the multiresistant taxonomic outlier Pseudomonas aeruginosa PA7.</title>
        <authorList>
            <person name="Roy P.H."/>
            <person name="Tetu S.G."/>
            <person name="Larouche A."/>
            <person name="Elbourne L."/>
            <person name="Tremblay S."/>
            <person name="Ren Q."/>
            <person name="Dodson R."/>
            <person name="Harkins D."/>
            <person name="Shay R."/>
            <person name="Watkins K."/>
            <person name="Mahamoud Y."/>
            <person name="Paulsen I.T."/>
        </authorList>
    </citation>
    <scope>NUCLEOTIDE SEQUENCE [LARGE SCALE GENOMIC DNA]</scope>
    <source>
        <strain evidence="2 3">PA7</strain>
    </source>
</reference>